<dbReference type="InterPro" id="IPR036390">
    <property type="entry name" value="WH_DNA-bd_sf"/>
</dbReference>
<dbReference type="PANTHER" id="PTHR42756:SF1">
    <property type="entry name" value="TRANSCRIPTIONAL REPRESSOR OF EMRAB OPERON"/>
    <property type="match status" value="1"/>
</dbReference>
<evidence type="ECO:0000256" key="2">
    <source>
        <dbReference type="ARBA" id="ARBA00023125"/>
    </source>
</evidence>
<evidence type="ECO:0000313" key="6">
    <source>
        <dbReference type="Proteomes" id="UP001589789"/>
    </source>
</evidence>
<keyword evidence="2" id="KW-0238">DNA-binding</keyword>
<dbReference type="SUPFAM" id="SSF46785">
    <property type="entry name" value="Winged helix' DNA-binding domain"/>
    <property type="match status" value="1"/>
</dbReference>
<organism evidence="5 6">
    <name type="scientific">Muricoccus vinaceus</name>
    <dbReference type="NCBI Taxonomy" id="424704"/>
    <lineage>
        <taxon>Bacteria</taxon>
        <taxon>Pseudomonadati</taxon>
        <taxon>Pseudomonadota</taxon>
        <taxon>Alphaproteobacteria</taxon>
        <taxon>Acetobacterales</taxon>
        <taxon>Roseomonadaceae</taxon>
        <taxon>Muricoccus</taxon>
    </lineage>
</organism>
<dbReference type="SMART" id="SM00347">
    <property type="entry name" value="HTH_MARR"/>
    <property type="match status" value="1"/>
</dbReference>
<dbReference type="Pfam" id="PF12802">
    <property type="entry name" value="MarR_2"/>
    <property type="match status" value="1"/>
</dbReference>
<comment type="caution">
    <text evidence="5">The sequence shown here is derived from an EMBL/GenBank/DDBJ whole genome shotgun (WGS) entry which is preliminary data.</text>
</comment>
<keyword evidence="3" id="KW-0804">Transcription</keyword>
<dbReference type="Proteomes" id="UP001589789">
    <property type="component" value="Unassembled WGS sequence"/>
</dbReference>
<evidence type="ECO:0000256" key="3">
    <source>
        <dbReference type="ARBA" id="ARBA00023163"/>
    </source>
</evidence>
<dbReference type="PANTHER" id="PTHR42756">
    <property type="entry name" value="TRANSCRIPTIONAL REGULATOR, MARR"/>
    <property type="match status" value="1"/>
</dbReference>
<dbReference type="PRINTS" id="PR00598">
    <property type="entry name" value="HTHMARR"/>
</dbReference>
<accession>A0ABV6IQI5</accession>
<proteinExistence type="predicted"/>
<keyword evidence="1" id="KW-0805">Transcription regulation</keyword>
<dbReference type="InterPro" id="IPR000835">
    <property type="entry name" value="HTH_MarR-typ"/>
</dbReference>
<evidence type="ECO:0000259" key="4">
    <source>
        <dbReference type="PROSITE" id="PS50995"/>
    </source>
</evidence>
<dbReference type="Gene3D" id="1.10.10.10">
    <property type="entry name" value="Winged helix-like DNA-binding domain superfamily/Winged helix DNA-binding domain"/>
    <property type="match status" value="1"/>
</dbReference>
<evidence type="ECO:0000256" key="1">
    <source>
        <dbReference type="ARBA" id="ARBA00023015"/>
    </source>
</evidence>
<sequence>MRDLNRAIQRHLQARLQPHGVAPGAWYFLRVLWEEDGITQRDLARRVGMMEPTAVIALRGIEAGGWIHRVRSETDKRKVHIFLTEAGRDLREVLVPEAHQVNALATRGLSGDEARMLKALLRRARGNFPLQD</sequence>
<dbReference type="InterPro" id="IPR036388">
    <property type="entry name" value="WH-like_DNA-bd_sf"/>
</dbReference>
<feature type="domain" description="HTH marR-type" evidence="4">
    <location>
        <begin position="1"/>
        <end position="126"/>
    </location>
</feature>
<dbReference type="EMBL" id="JBHLVZ010000016">
    <property type="protein sequence ID" value="MFC0385817.1"/>
    <property type="molecule type" value="Genomic_DNA"/>
</dbReference>
<gene>
    <name evidence="5" type="ORF">ACFFIC_09625</name>
</gene>
<dbReference type="RefSeq" id="WP_198384587.1">
    <property type="nucleotide sequence ID" value="NZ_JBHLVZ010000016.1"/>
</dbReference>
<dbReference type="PROSITE" id="PS50995">
    <property type="entry name" value="HTH_MARR_2"/>
    <property type="match status" value="1"/>
</dbReference>
<reference evidence="5 6" key="1">
    <citation type="submission" date="2024-09" db="EMBL/GenBank/DDBJ databases">
        <authorList>
            <person name="Sun Q."/>
            <person name="Mori K."/>
        </authorList>
    </citation>
    <scope>NUCLEOTIDE SEQUENCE [LARGE SCALE GENOMIC DNA]</scope>
    <source>
        <strain evidence="5 6">CCM 7468</strain>
    </source>
</reference>
<protein>
    <submittedName>
        <fullName evidence="5">MarR family winged helix-turn-helix transcriptional regulator</fullName>
    </submittedName>
</protein>
<evidence type="ECO:0000313" key="5">
    <source>
        <dbReference type="EMBL" id="MFC0385817.1"/>
    </source>
</evidence>
<keyword evidence="6" id="KW-1185">Reference proteome</keyword>
<name>A0ABV6IQI5_9PROT</name>